<evidence type="ECO:0000313" key="5">
    <source>
        <dbReference type="Proteomes" id="UP000232722"/>
    </source>
</evidence>
<dbReference type="AlphaFoldDB" id="A0A2I1EVI9"/>
<evidence type="ECO:0000313" key="3">
    <source>
        <dbReference type="EMBL" id="PKY53572.1"/>
    </source>
</evidence>
<reference evidence="1 5" key="2">
    <citation type="submission" date="2017-09" db="EMBL/GenBank/DDBJ databases">
        <title>Extensive intraspecific genome diversity in a model arbuscular mycorrhizal fungus.</title>
        <authorList>
            <person name="Chen E.C."/>
            <person name="Morin E."/>
            <person name="Beaudet D."/>
            <person name="Noel J."/>
            <person name="Ndikumana S."/>
            <person name="Charron P."/>
            <person name="St-Onge C."/>
            <person name="Giorgi J."/>
            <person name="Grigoriev I.V."/>
            <person name="Roux C."/>
            <person name="Martin F.M."/>
            <person name="Corradi N."/>
        </authorList>
    </citation>
    <scope>NUCLEOTIDE SEQUENCE [LARGE SCALE GENOMIC DNA]</scope>
    <source>
        <strain evidence="1 5">A5</strain>
    </source>
</reference>
<accession>A0A2I1EVI9</accession>
<reference evidence="1 5" key="1">
    <citation type="submission" date="2016-04" db="EMBL/GenBank/DDBJ databases">
        <title>Genome analyses suggest a sexual origin of heterokaryosis in a supposedly ancient asexual fungus.</title>
        <authorList>
            <person name="Ropars J."/>
            <person name="Sedzielewska K."/>
            <person name="Noel J."/>
            <person name="Charron P."/>
            <person name="Farinelli L."/>
            <person name="Marton T."/>
            <person name="Kruger M."/>
            <person name="Pelin A."/>
            <person name="Brachmann A."/>
            <person name="Corradi N."/>
        </authorList>
    </citation>
    <scope>NUCLEOTIDE SEQUENCE [LARGE SCALE GENOMIC DNA]</scope>
    <source>
        <strain evidence="3 6">A4</strain>
        <strain evidence="1 5">A5</strain>
    </source>
</reference>
<evidence type="ECO:0000313" key="6">
    <source>
        <dbReference type="Proteomes" id="UP000234323"/>
    </source>
</evidence>
<evidence type="ECO:0000313" key="1">
    <source>
        <dbReference type="EMBL" id="PKC04594.1"/>
    </source>
</evidence>
<proteinExistence type="predicted"/>
<dbReference type="EMBL" id="LLXJ01000984">
    <property type="protein sequence ID" value="PKC04594.1"/>
    <property type="molecule type" value="Genomic_DNA"/>
</dbReference>
<dbReference type="Proteomes" id="UP000232688">
    <property type="component" value="Unassembled WGS sequence"/>
</dbReference>
<evidence type="ECO:0000313" key="2">
    <source>
        <dbReference type="EMBL" id="PKC59588.1"/>
    </source>
</evidence>
<dbReference type="VEuPathDB" id="FungiDB:RhiirA1_426798"/>
<dbReference type="Proteomes" id="UP000232722">
    <property type="component" value="Unassembled WGS sequence"/>
</dbReference>
<dbReference type="EMBL" id="LLXI01001420">
    <property type="protein sequence ID" value="PKY53572.1"/>
    <property type="molecule type" value="Genomic_DNA"/>
</dbReference>
<organism evidence="1 5">
    <name type="scientific">Rhizophagus irregularis</name>
    <dbReference type="NCBI Taxonomy" id="588596"/>
    <lineage>
        <taxon>Eukaryota</taxon>
        <taxon>Fungi</taxon>
        <taxon>Fungi incertae sedis</taxon>
        <taxon>Mucoromycota</taxon>
        <taxon>Glomeromycotina</taxon>
        <taxon>Glomeromycetes</taxon>
        <taxon>Glomerales</taxon>
        <taxon>Glomeraceae</taxon>
        <taxon>Rhizophagus</taxon>
    </lineage>
</organism>
<evidence type="ECO:0000313" key="4">
    <source>
        <dbReference type="Proteomes" id="UP000232688"/>
    </source>
</evidence>
<gene>
    <name evidence="2" type="ORF">RhiirA1_426798</name>
    <name evidence="3" type="ORF">RhiirA4_409147</name>
    <name evidence="1" type="ORF">RhiirA5_362192</name>
</gene>
<name>A0A2I1EVI9_9GLOM</name>
<protein>
    <submittedName>
        <fullName evidence="1">Uncharacterized protein</fullName>
    </submittedName>
</protein>
<keyword evidence="6" id="KW-1185">Reference proteome</keyword>
<dbReference type="EMBL" id="LLXH01001302">
    <property type="protein sequence ID" value="PKC59588.1"/>
    <property type="molecule type" value="Genomic_DNA"/>
</dbReference>
<dbReference type="Proteomes" id="UP000234323">
    <property type="component" value="Unassembled WGS sequence"/>
</dbReference>
<sequence length="62" mass="7597">MYTIINLIINRSLKLRRKLPCTHKRNYRILDVTIHLAISEKYNETLYEILRIDRLQNNLTFH</sequence>
<reference evidence="2 4" key="4">
    <citation type="submission" date="2017-10" db="EMBL/GenBank/DDBJ databases">
        <title>Genome analyses suggest a sexual origin of heterokaryosis in a supposedly ancient asexual fungus.</title>
        <authorList>
            <person name="Corradi N."/>
            <person name="Sedzielewska K."/>
            <person name="Noel J."/>
            <person name="Charron P."/>
            <person name="Farinelli L."/>
            <person name="Marton T."/>
            <person name="Kruger M."/>
            <person name="Pelin A."/>
            <person name="Brachmann A."/>
            <person name="Corradi N."/>
        </authorList>
    </citation>
    <scope>NUCLEOTIDE SEQUENCE [LARGE SCALE GENOMIC DNA]</scope>
    <source>
        <strain evidence="2 4">A1</strain>
    </source>
</reference>
<reference evidence="2 4" key="3">
    <citation type="submission" date="2017-10" db="EMBL/GenBank/DDBJ databases">
        <title>Extensive intraspecific genome diversity in a model arbuscular mycorrhizal fungus.</title>
        <authorList>
            <person name="Chen E.C.H."/>
            <person name="Morin E."/>
            <person name="Baudet D."/>
            <person name="Noel J."/>
            <person name="Ndikumana S."/>
            <person name="Charron P."/>
            <person name="St-Onge C."/>
            <person name="Giorgi J."/>
            <person name="Grigoriev I.V."/>
            <person name="Roux C."/>
            <person name="Martin F.M."/>
            <person name="Corradi N."/>
        </authorList>
    </citation>
    <scope>NUCLEOTIDE SEQUENCE [LARGE SCALE GENOMIC DNA]</scope>
    <source>
        <strain evidence="2 4">A1</strain>
    </source>
</reference>
<comment type="caution">
    <text evidence="1">The sequence shown here is derived from an EMBL/GenBank/DDBJ whole genome shotgun (WGS) entry which is preliminary data.</text>
</comment>